<evidence type="ECO:0000313" key="2">
    <source>
        <dbReference type="Proteomes" id="UP001392437"/>
    </source>
</evidence>
<proteinExistence type="predicted"/>
<name>A0AAW0QII5_9PEZI</name>
<dbReference type="AlphaFoldDB" id="A0AAW0QII5"/>
<sequence>MAASSSSQEHVLGTPELLENILLHLDLATLLTSAQLVERRWRNLISHSAVLQRALFFRGDPTLRHDTALLINQDDNQDDNSEDDAFWVEDRFGFNPLLRDKFRPFFHEAGPAAEGEVLPQVPVGRFSNRPLVRSQRCHLTRKRFHAWPLASDGAEKREAFMRPGASWRRMLVAQPPMQRLGFSGGAGSSMGYKTCRIIELRRPAIDDDAINDNSTEVATQEGKEDGLRMGELYDAAVAWLTVHPALAIMWNPPSHYGSLYPRNKVGWTPAS</sequence>
<dbReference type="EMBL" id="JAQQWP010000008">
    <property type="protein sequence ID" value="KAK8104966.1"/>
    <property type="molecule type" value="Genomic_DNA"/>
</dbReference>
<reference evidence="1 2" key="1">
    <citation type="submission" date="2023-01" db="EMBL/GenBank/DDBJ databases">
        <title>Analysis of 21 Apiospora genomes using comparative genomics revels a genus with tremendous synthesis potential of carbohydrate active enzymes and secondary metabolites.</title>
        <authorList>
            <person name="Sorensen T."/>
        </authorList>
    </citation>
    <scope>NUCLEOTIDE SEQUENCE [LARGE SCALE GENOMIC DNA]</scope>
    <source>
        <strain evidence="1 2">CBS 117206</strain>
    </source>
</reference>
<accession>A0AAW0QII5</accession>
<comment type="caution">
    <text evidence="1">The sequence shown here is derived from an EMBL/GenBank/DDBJ whole genome shotgun (WGS) entry which is preliminary data.</text>
</comment>
<protein>
    <recommendedName>
        <fullName evidence="3">F-box domain-containing protein</fullName>
    </recommendedName>
</protein>
<dbReference type="SUPFAM" id="SSF81383">
    <property type="entry name" value="F-box domain"/>
    <property type="match status" value="1"/>
</dbReference>
<organism evidence="1 2">
    <name type="scientific">Apiospora kogelbergensis</name>
    <dbReference type="NCBI Taxonomy" id="1337665"/>
    <lineage>
        <taxon>Eukaryota</taxon>
        <taxon>Fungi</taxon>
        <taxon>Dikarya</taxon>
        <taxon>Ascomycota</taxon>
        <taxon>Pezizomycotina</taxon>
        <taxon>Sordariomycetes</taxon>
        <taxon>Xylariomycetidae</taxon>
        <taxon>Amphisphaeriales</taxon>
        <taxon>Apiosporaceae</taxon>
        <taxon>Apiospora</taxon>
    </lineage>
</organism>
<evidence type="ECO:0000313" key="1">
    <source>
        <dbReference type="EMBL" id="KAK8104966.1"/>
    </source>
</evidence>
<dbReference type="Gene3D" id="1.20.1280.50">
    <property type="match status" value="1"/>
</dbReference>
<gene>
    <name evidence="1" type="ORF">PG999_008325</name>
</gene>
<evidence type="ECO:0008006" key="3">
    <source>
        <dbReference type="Google" id="ProtNLM"/>
    </source>
</evidence>
<dbReference type="Proteomes" id="UP001392437">
    <property type="component" value="Unassembled WGS sequence"/>
</dbReference>
<keyword evidence="2" id="KW-1185">Reference proteome</keyword>
<dbReference type="InterPro" id="IPR036047">
    <property type="entry name" value="F-box-like_dom_sf"/>
</dbReference>